<evidence type="ECO:0000313" key="1">
    <source>
        <dbReference type="EMBL" id="KAJ7654740.1"/>
    </source>
</evidence>
<name>A0AAD7CNA9_MYCRO</name>
<keyword evidence="2" id="KW-1185">Reference proteome</keyword>
<protein>
    <submittedName>
        <fullName evidence="1">Uncharacterized protein</fullName>
    </submittedName>
</protein>
<reference evidence="1" key="1">
    <citation type="submission" date="2023-03" db="EMBL/GenBank/DDBJ databases">
        <title>Massive genome expansion in bonnet fungi (Mycena s.s.) driven by repeated elements and novel gene families across ecological guilds.</title>
        <authorList>
            <consortium name="Lawrence Berkeley National Laboratory"/>
            <person name="Harder C.B."/>
            <person name="Miyauchi S."/>
            <person name="Viragh M."/>
            <person name="Kuo A."/>
            <person name="Thoen E."/>
            <person name="Andreopoulos B."/>
            <person name="Lu D."/>
            <person name="Skrede I."/>
            <person name="Drula E."/>
            <person name="Henrissat B."/>
            <person name="Morin E."/>
            <person name="Kohler A."/>
            <person name="Barry K."/>
            <person name="LaButti K."/>
            <person name="Morin E."/>
            <person name="Salamov A."/>
            <person name="Lipzen A."/>
            <person name="Mereny Z."/>
            <person name="Hegedus B."/>
            <person name="Baldrian P."/>
            <person name="Stursova M."/>
            <person name="Weitz H."/>
            <person name="Taylor A."/>
            <person name="Grigoriev I.V."/>
            <person name="Nagy L.G."/>
            <person name="Martin F."/>
            <person name="Kauserud H."/>
        </authorList>
    </citation>
    <scope>NUCLEOTIDE SEQUENCE</scope>
    <source>
        <strain evidence="1">CBHHK067</strain>
    </source>
</reference>
<proteinExistence type="predicted"/>
<sequence length="167" mass="18412">MNIAYTRALERESAGLLKQMENESERNEHAWYHRRHAESQRLRVSDFDLSCSILGPSSTRRTPFASSPATLPTVDQYLHKPNSEFRTWSPINGSHPFASSSSPATPPTVGQYLYKQIPTFGLGALLNASHPLRLLIVARNAADCQPIPVQTILTFGLGASPALSKLI</sequence>
<gene>
    <name evidence="1" type="ORF">B0H17DRAFT_1214329</name>
</gene>
<comment type="caution">
    <text evidence="1">The sequence shown here is derived from an EMBL/GenBank/DDBJ whole genome shotgun (WGS) entry which is preliminary data.</text>
</comment>
<organism evidence="1 2">
    <name type="scientific">Mycena rosella</name>
    <name type="common">Pink bonnet</name>
    <name type="synonym">Agaricus rosellus</name>
    <dbReference type="NCBI Taxonomy" id="1033263"/>
    <lineage>
        <taxon>Eukaryota</taxon>
        <taxon>Fungi</taxon>
        <taxon>Dikarya</taxon>
        <taxon>Basidiomycota</taxon>
        <taxon>Agaricomycotina</taxon>
        <taxon>Agaricomycetes</taxon>
        <taxon>Agaricomycetidae</taxon>
        <taxon>Agaricales</taxon>
        <taxon>Marasmiineae</taxon>
        <taxon>Mycenaceae</taxon>
        <taxon>Mycena</taxon>
    </lineage>
</organism>
<dbReference type="AlphaFoldDB" id="A0AAD7CNA9"/>
<accession>A0AAD7CNA9</accession>
<dbReference type="EMBL" id="JARKIE010000320">
    <property type="protein sequence ID" value="KAJ7654740.1"/>
    <property type="molecule type" value="Genomic_DNA"/>
</dbReference>
<evidence type="ECO:0000313" key="2">
    <source>
        <dbReference type="Proteomes" id="UP001221757"/>
    </source>
</evidence>
<dbReference type="Proteomes" id="UP001221757">
    <property type="component" value="Unassembled WGS sequence"/>
</dbReference>